<evidence type="ECO:0000256" key="6">
    <source>
        <dbReference type="SAM" id="Phobius"/>
    </source>
</evidence>
<dbReference type="InterPro" id="IPR013766">
    <property type="entry name" value="Thioredoxin_domain"/>
</dbReference>
<organism evidence="8 9">
    <name type="scientific">Rhodocollybia butyracea</name>
    <dbReference type="NCBI Taxonomy" id="206335"/>
    <lineage>
        <taxon>Eukaryota</taxon>
        <taxon>Fungi</taxon>
        <taxon>Dikarya</taxon>
        <taxon>Basidiomycota</taxon>
        <taxon>Agaricomycotina</taxon>
        <taxon>Agaricomycetes</taxon>
        <taxon>Agaricomycetidae</taxon>
        <taxon>Agaricales</taxon>
        <taxon>Marasmiineae</taxon>
        <taxon>Omphalotaceae</taxon>
        <taxon>Rhodocollybia</taxon>
    </lineage>
</organism>
<dbReference type="PRINTS" id="PR00421">
    <property type="entry name" value="THIOREDOXIN"/>
</dbReference>
<dbReference type="AlphaFoldDB" id="A0A9P5Q9F2"/>
<protein>
    <submittedName>
        <fullName evidence="8">Protein disulfide isomerase</fullName>
    </submittedName>
</protein>
<proteinExistence type="predicted"/>
<name>A0A9P5Q9F2_9AGAR</name>
<keyword evidence="9" id="KW-1185">Reference proteome</keyword>
<dbReference type="Proteomes" id="UP000772434">
    <property type="component" value="Unassembled WGS sequence"/>
</dbReference>
<dbReference type="PROSITE" id="PS51352">
    <property type="entry name" value="THIOREDOXIN_2"/>
    <property type="match status" value="2"/>
</dbReference>
<evidence type="ECO:0000313" key="8">
    <source>
        <dbReference type="EMBL" id="KAF9076692.1"/>
    </source>
</evidence>
<evidence type="ECO:0000256" key="3">
    <source>
        <dbReference type="ARBA" id="ARBA00022989"/>
    </source>
</evidence>
<dbReference type="OrthoDB" id="72053at2759"/>
<comment type="subcellular location">
    <subcellularLocation>
        <location evidence="1">Endoplasmic reticulum membrane</location>
        <topology evidence="1">Single-pass membrane protein</topology>
    </subcellularLocation>
</comment>
<feature type="domain" description="Thioredoxin" evidence="7">
    <location>
        <begin position="17"/>
        <end position="136"/>
    </location>
</feature>
<comment type="caution">
    <text evidence="8">The sequence shown here is derived from an EMBL/GenBank/DDBJ whole genome shotgun (WGS) entry which is preliminary data.</text>
</comment>
<dbReference type="Pfam" id="PF00085">
    <property type="entry name" value="Thioredoxin"/>
    <property type="match status" value="2"/>
</dbReference>
<gene>
    <name evidence="8" type="ORF">BDP27DRAFT_1389484</name>
</gene>
<evidence type="ECO:0000256" key="1">
    <source>
        <dbReference type="ARBA" id="ARBA00004389"/>
    </source>
</evidence>
<keyword evidence="8" id="KW-0413">Isomerase</keyword>
<dbReference type="SUPFAM" id="SSF52833">
    <property type="entry name" value="Thioredoxin-like"/>
    <property type="match status" value="2"/>
</dbReference>
<reference evidence="8" key="1">
    <citation type="submission" date="2020-11" db="EMBL/GenBank/DDBJ databases">
        <authorList>
            <consortium name="DOE Joint Genome Institute"/>
            <person name="Ahrendt S."/>
            <person name="Riley R."/>
            <person name="Andreopoulos W."/>
            <person name="Labutti K."/>
            <person name="Pangilinan J."/>
            <person name="Ruiz-Duenas F.J."/>
            <person name="Barrasa J.M."/>
            <person name="Sanchez-Garcia M."/>
            <person name="Camarero S."/>
            <person name="Miyauchi S."/>
            <person name="Serrano A."/>
            <person name="Linde D."/>
            <person name="Babiker R."/>
            <person name="Drula E."/>
            <person name="Ayuso-Fernandez I."/>
            <person name="Pacheco R."/>
            <person name="Padilla G."/>
            <person name="Ferreira P."/>
            <person name="Barriuso J."/>
            <person name="Kellner H."/>
            <person name="Castanera R."/>
            <person name="Alfaro M."/>
            <person name="Ramirez L."/>
            <person name="Pisabarro A.G."/>
            <person name="Kuo A."/>
            <person name="Tritt A."/>
            <person name="Lipzen A."/>
            <person name="He G."/>
            <person name="Yan M."/>
            <person name="Ng V."/>
            <person name="Cullen D."/>
            <person name="Martin F."/>
            <person name="Rosso M.-N."/>
            <person name="Henrissat B."/>
            <person name="Hibbett D."/>
            <person name="Martinez A.T."/>
            <person name="Grigoriev I.V."/>
        </authorList>
    </citation>
    <scope>NUCLEOTIDE SEQUENCE</scope>
    <source>
        <strain evidence="8">AH 40177</strain>
    </source>
</reference>
<dbReference type="GO" id="GO:0016853">
    <property type="term" value="F:isomerase activity"/>
    <property type="evidence" value="ECO:0007669"/>
    <property type="project" value="UniProtKB-KW"/>
</dbReference>
<dbReference type="InterPro" id="IPR052250">
    <property type="entry name" value="PDI_TMX3"/>
</dbReference>
<keyword evidence="4 6" id="KW-0472">Membrane</keyword>
<dbReference type="PANTHER" id="PTHR46426">
    <property type="entry name" value="PROTEIN DISULFIDE-ISOMERASE TMX3"/>
    <property type="match status" value="1"/>
</dbReference>
<comment type="function">
    <text evidence="5">Probable disulfide isomerase, which participates in the folding of proteins containing disulfide bonds. May act as a dithiol oxidase. Acts as a regulator of endoplasmic reticulum-mitochondria contact sites via its ability to regulate redox signals.</text>
</comment>
<evidence type="ECO:0000259" key="7">
    <source>
        <dbReference type="PROSITE" id="PS51352"/>
    </source>
</evidence>
<keyword evidence="3 6" id="KW-1133">Transmembrane helix</keyword>
<evidence type="ECO:0000313" key="9">
    <source>
        <dbReference type="Proteomes" id="UP000772434"/>
    </source>
</evidence>
<dbReference type="InterPro" id="IPR036249">
    <property type="entry name" value="Thioredoxin-like_sf"/>
</dbReference>
<evidence type="ECO:0000256" key="5">
    <source>
        <dbReference type="ARBA" id="ARBA00045246"/>
    </source>
</evidence>
<dbReference type="EMBL" id="JADNRY010000006">
    <property type="protein sequence ID" value="KAF9076692.1"/>
    <property type="molecule type" value="Genomic_DNA"/>
</dbReference>
<dbReference type="PANTHER" id="PTHR46426:SF1">
    <property type="entry name" value="PROTEIN DISULFIDE-ISOMERASE TMX3"/>
    <property type="match status" value="1"/>
</dbReference>
<accession>A0A9P5Q9F2</accession>
<sequence length="600" mass="67220">MVFKLWQLFKAIPLPFLIIYLSFVCVALPVHSTELTPDNFEDSVANGVWFIEHFSPYCAHCRAFAPTWEELVQKNEPGSAEATGVRLAQINCAVHGDLCEAHGVKGYPEMNIYKDGVFVETFKGARDSERLTEFIKRHAPPPPPEAELQELEPETLASSANFNPSGDVLVLDESNFQSSMAEGPTFVKFYAPWCGHCKKLAPIWKNLARSMQYKLNIAEVDCEAHKSLCKEHNIQGFPTLMFIADGSETEYNGGRRIEHLREFADKASRAGAKPISVNELEKYVTEESLVYVLVYPSSERNLLSALRPLFAPLLGSPSVYAVADPPFSLWSQFSIPSTSTWALVAFKDHDITAPSGLYSSSVSSTSLRHNDTQNNQIKSWLFRNRLPTTTELTQDTFQSVMNSPARPLVVLAAVTSSNKDRVQQRMEEIGKIWRAATAGTGMLSGKGKSEERPVVFAWMDIERWKDWMKSMYGIKNKGFLELDDVDVVIADHQALVYYDTDSAGSPIKLNSHSISATLDGIAQELLLPKNSENFIERVARYLNNKLQSIESYIFNNPKYIALLFIVGLLVITFAIRKALTDDPTDSDYMRVGKSKADRLD</sequence>
<feature type="transmembrane region" description="Helical" evidence="6">
    <location>
        <begin position="559"/>
        <end position="579"/>
    </location>
</feature>
<dbReference type="InterPro" id="IPR017937">
    <property type="entry name" value="Thioredoxin_CS"/>
</dbReference>
<dbReference type="GO" id="GO:0005789">
    <property type="term" value="C:endoplasmic reticulum membrane"/>
    <property type="evidence" value="ECO:0007669"/>
    <property type="project" value="UniProtKB-SubCell"/>
</dbReference>
<feature type="domain" description="Thioredoxin" evidence="7">
    <location>
        <begin position="137"/>
        <end position="269"/>
    </location>
</feature>
<evidence type="ECO:0000256" key="4">
    <source>
        <dbReference type="ARBA" id="ARBA00023136"/>
    </source>
</evidence>
<dbReference type="Gene3D" id="3.40.30.10">
    <property type="entry name" value="Glutaredoxin"/>
    <property type="match status" value="3"/>
</dbReference>
<dbReference type="PROSITE" id="PS00194">
    <property type="entry name" value="THIOREDOXIN_1"/>
    <property type="match status" value="1"/>
</dbReference>
<keyword evidence="2 6" id="KW-0812">Transmembrane</keyword>
<evidence type="ECO:0000256" key="2">
    <source>
        <dbReference type="ARBA" id="ARBA00022692"/>
    </source>
</evidence>